<protein>
    <submittedName>
        <fullName evidence="2">DUF262 domain-containing protein</fullName>
    </submittedName>
</protein>
<dbReference type="RefSeq" id="WP_236501342.1">
    <property type="nucleotide sequence ID" value="NZ_CP091244.1"/>
</dbReference>
<sequence>MDNKVYYGEYSLKHWIDLVLKQNIVLPDYQRYFVWNEKKAKTLIETFKNKQFVPPVTIGAFKIGGTNQNLILDGQQRITSILLAYLGLYPDAQTYKTTIELFANDNDESAEDEDELQLDNVLQWNIKQLTAKGKTKDAILQQIVSGNYKTINFDINDDFLKTTFLGFSYLVPHASDEKEQQKYYSSVFRNINIQGEPLLPQESRASLYFLDQDLVGFFSPRFFGNIAIKVVNTETKADFVRYLSLLSQYHKNGSAHNVARSYKPKMEKFYEEYIYASISNEDSETYGKFSNIIPNKEYENIFSRLNITLAELEIPSSYPSIIDLDTYIFGLIYQIIFQKKKVDVSKKDHLMHEIKAAIENFKQVGSHKKSPNNLGHLRERISQSISIYERFTSNES</sequence>
<gene>
    <name evidence="2" type="ORF">L2Y54_08170</name>
</gene>
<reference evidence="2" key="1">
    <citation type="journal article" date="2022" name="Microorganisms">
        <title>Two New Species of Filamentous Sulfur Bacteria of the Genus Thiothrix, Thiothrix winogradskyi sp. nov. and 'Candidatus Thiothrix sulfatifontis' sp. nov.</title>
        <authorList>
            <person name="Ravin N.V."/>
            <person name="Rossetti S."/>
            <person name="Beletsky A.V."/>
            <person name="Kadnikov V.V."/>
            <person name="Rudenko T.S."/>
            <person name="Smolyakov D.D."/>
            <person name="Moskvitina M.I."/>
            <person name="Gureeva M.V."/>
            <person name="Mardanov A.V."/>
            <person name="Grabovich M.Y."/>
        </authorList>
    </citation>
    <scope>NUCLEOTIDE SEQUENCE</scope>
    <source>
        <strain evidence="2">CT3</strain>
    </source>
</reference>
<dbReference type="Pfam" id="PF03235">
    <property type="entry name" value="GmrSD_N"/>
    <property type="match status" value="1"/>
</dbReference>
<dbReference type="InterPro" id="IPR004919">
    <property type="entry name" value="GmrSD_N"/>
</dbReference>
<dbReference type="EMBL" id="CP091244">
    <property type="protein sequence ID" value="UJS26009.1"/>
    <property type="molecule type" value="Genomic_DNA"/>
</dbReference>
<evidence type="ECO:0000259" key="1">
    <source>
        <dbReference type="Pfam" id="PF03235"/>
    </source>
</evidence>
<keyword evidence="3" id="KW-1185">Reference proteome</keyword>
<dbReference type="Proteomes" id="UP001054801">
    <property type="component" value="Chromosome"/>
</dbReference>
<accession>A0ABY3T437</accession>
<evidence type="ECO:0000313" key="2">
    <source>
        <dbReference type="EMBL" id="UJS26009.1"/>
    </source>
</evidence>
<dbReference type="PANTHER" id="PTHR39639">
    <property type="entry name" value="CHROMOSOME 16, WHOLE GENOME SHOTGUN SEQUENCE"/>
    <property type="match status" value="1"/>
</dbReference>
<feature type="domain" description="GmrSD restriction endonucleases N-terminal" evidence="1">
    <location>
        <begin position="21"/>
        <end position="209"/>
    </location>
</feature>
<proteinExistence type="predicted"/>
<dbReference type="PANTHER" id="PTHR39639:SF1">
    <property type="entry name" value="DUF262 DOMAIN-CONTAINING PROTEIN"/>
    <property type="match status" value="1"/>
</dbReference>
<name>A0ABY3T437_9GAMM</name>
<organism evidence="2 3">
    <name type="scientific">Thiothrix winogradskyi</name>
    <dbReference type="NCBI Taxonomy" id="96472"/>
    <lineage>
        <taxon>Bacteria</taxon>
        <taxon>Pseudomonadati</taxon>
        <taxon>Pseudomonadota</taxon>
        <taxon>Gammaproteobacteria</taxon>
        <taxon>Thiotrichales</taxon>
        <taxon>Thiotrichaceae</taxon>
        <taxon>Thiothrix</taxon>
    </lineage>
</organism>
<evidence type="ECO:0000313" key="3">
    <source>
        <dbReference type="Proteomes" id="UP001054801"/>
    </source>
</evidence>